<dbReference type="AlphaFoldDB" id="A0A401PDI6"/>
<keyword evidence="2" id="KW-0472">Membrane</keyword>
<accession>A0A401PDI6</accession>
<feature type="transmembrane region" description="Helical" evidence="2">
    <location>
        <begin position="244"/>
        <end position="268"/>
    </location>
</feature>
<keyword evidence="2" id="KW-0812">Transmembrane</keyword>
<dbReference type="Proteomes" id="UP000288216">
    <property type="component" value="Unassembled WGS sequence"/>
</dbReference>
<dbReference type="EMBL" id="BFAA01000336">
    <property type="protein sequence ID" value="GCB71188.1"/>
    <property type="molecule type" value="Genomic_DNA"/>
</dbReference>
<feature type="transmembrane region" description="Helical" evidence="2">
    <location>
        <begin position="68"/>
        <end position="87"/>
    </location>
</feature>
<dbReference type="OrthoDB" id="19473at2759"/>
<evidence type="ECO:0000313" key="3">
    <source>
        <dbReference type="EMBL" id="GCB71188.1"/>
    </source>
</evidence>
<name>A0A401PDI6_SCYTO</name>
<comment type="caution">
    <text evidence="3">The sequence shown here is derived from an EMBL/GenBank/DDBJ whole genome shotgun (WGS) entry which is preliminary data.</text>
</comment>
<keyword evidence="4" id="KW-1185">Reference proteome</keyword>
<feature type="transmembrane region" description="Helical" evidence="2">
    <location>
        <begin position="35"/>
        <end position="56"/>
    </location>
</feature>
<evidence type="ECO:0000256" key="2">
    <source>
        <dbReference type="SAM" id="Phobius"/>
    </source>
</evidence>
<evidence type="ECO:0008006" key="5">
    <source>
        <dbReference type="Google" id="ProtNLM"/>
    </source>
</evidence>
<evidence type="ECO:0000256" key="1">
    <source>
        <dbReference type="SAM" id="MobiDB-lite"/>
    </source>
</evidence>
<dbReference type="PANTHER" id="PTHR16189:SF6">
    <property type="entry name" value="AMINO ACID TRANSPORTER TRANSMEMBRANE DOMAIN-CONTAINING PROTEIN"/>
    <property type="match status" value="1"/>
</dbReference>
<protein>
    <recommendedName>
        <fullName evidence="5">Amino acid transporter transmembrane domain-containing protein</fullName>
    </recommendedName>
</protein>
<sequence length="325" mass="36741">MAPEQRQSTTSRETYTPLSLKTTRKNEDRPWKLRLIYLQCYFISIACILGTGILGLPGTVAHAGLQPFLVSFIIGFFMQVLLIYLFVELLQRCRLVQIEAAKHLRLERIIMQDVGDQEPIPLSIEEEEETEDADHVLLQQNNGVDRSEEEKMPNLHILGVLFLNKYLSCAFNLLLILQFISIGISYVLAGSEAFAELLQTRHVYVIPFFTWVLSLAIILAQGGIINVMPMLFNEISQNRSQVMWFRRAVTGGLTTCAILNILWCWAVLDIVPQTSVRKVQFDGDLNTSMPIGHHMVPGYIITYSNISLEASEKAGEIATVPLTRE</sequence>
<evidence type="ECO:0000313" key="4">
    <source>
        <dbReference type="Proteomes" id="UP000288216"/>
    </source>
</evidence>
<dbReference type="PANTHER" id="PTHR16189">
    <property type="entry name" value="TRANSMEMBRANE PROTEIN 104-RELATED"/>
    <property type="match status" value="1"/>
</dbReference>
<feature type="region of interest" description="Disordered" evidence="1">
    <location>
        <begin position="1"/>
        <end position="21"/>
    </location>
</feature>
<feature type="transmembrane region" description="Helical" evidence="2">
    <location>
        <begin position="208"/>
        <end position="232"/>
    </location>
</feature>
<feature type="transmembrane region" description="Helical" evidence="2">
    <location>
        <begin position="166"/>
        <end position="188"/>
    </location>
</feature>
<reference evidence="3 4" key="1">
    <citation type="journal article" date="2018" name="Nat. Ecol. Evol.">
        <title>Shark genomes provide insights into elasmobranch evolution and the origin of vertebrates.</title>
        <authorList>
            <person name="Hara Y"/>
            <person name="Yamaguchi K"/>
            <person name="Onimaru K"/>
            <person name="Kadota M"/>
            <person name="Koyanagi M"/>
            <person name="Keeley SD"/>
            <person name="Tatsumi K"/>
            <person name="Tanaka K"/>
            <person name="Motone F"/>
            <person name="Kageyama Y"/>
            <person name="Nozu R"/>
            <person name="Adachi N"/>
            <person name="Nishimura O"/>
            <person name="Nakagawa R"/>
            <person name="Tanegashima C"/>
            <person name="Kiyatake I"/>
            <person name="Matsumoto R"/>
            <person name="Murakumo K"/>
            <person name="Nishida K"/>
            <person name="Terakita A"/>
            <person name="Kuratani S"/>
            <person name="Sato K"/>
            <person name="Hyodo S Kuraku.S."/>
        </authorList>
    </citation>
    <scope>NUCLEOTIDE SEQUENCE [LARGE SCALE GENOMIC DNA]</scope>
</reference>
<keyword evidence="2" id="KW-1133">Transmembrane helix</keyword>
<gene>
    <name evidence="3" type="ORF">scyTo_0001485</name>
</gene>
<proteinExistence type="predicted"/>
<organism evidence="3 4">
    <name type="scientific">Scyliorhinus torazame</name>
    <name type="common">Cloudy catshark</name>
    <name type="synonym">Catulus torazame</name>
    <dbReference type="NCBI Taxonomy" id="75743"/>
    <lineage>
        <taxon>Eukaryota</taxon>
        <taxon>Metazoa</taxon>
        <taxon>Chordata</taxon>
        <taxon>Craniata</taxon>
        <taxon>Vertebrata</taxon>
        <taxon>Chondrichthyes</taxon>
        <taxon>Elasmobranchii</taxon>
        <taxon>Galeomorphii</taxon>
        <taxon>Galeoidea</taxon>
        <taxon>Carcharhiniformes</taxon>
        <taxon>Scyliorhinidae</taxon>
        <taxon>Scyliorhinus</taxon>
    </lineage>
</organism>